<keyword evidence="7" id="KW-0812">Transmembrane</keyword>
<keyword evidence="7" id="KW-0472">Membrane</keyword>
<keyword evidence="1" id="KW-0808">Transferase</keyword>
<organism evidence="9 10">
    <name type="scientific">Hydrogenispora ethanolica</name>
    <dbReference type="NCBI Taxonomy" id="1082276"/>
    <lineage>
        <taxon>Bacteria</taxon>
        <taxon>Bacillati</taxon>
        <taxon>Bacillota</taxon>
        <taxon>Hydrogenispora</taxon>
    </lineage>
</organism>
<keyword evidence="4 5" id="KW-0067">ATP-binding</keyword>
<evidence type="ECO:0000256" key="1">
    <source>
        <dbReference type="ARBA" id="ARBA00022679"/>
    </source>
</evidence>
<dbReference type="NCBIfam" id="NF041518">
    <property type="entry name" value="choice_anch_Q"/>
    <property type="match status" value="1"/>
</dbReference>
<accession>A0A4R1R1M4</accession>
<proteinExistence type="predicted"/>
<feature type="compositionally biased region" description="Polar residues" evidence="6">
    <location>
        <begin position="437"/>
        <end position="447"/>
    </location>
</feature>
<feature type="domain" description="Protein kinase" evidence="8">
    <location>
        <begin position="47"/>
        <end position="319"/>
    </location>
</feature>
<evidence type="ECO:0000256" key="5">
    <source>
        <dbReference type="PROSITE-ProRule" id="PRU10141"/>
    </source>
</evidence>
<dbReference type="InterPro" id="IPR017441">
    <property type="entry name" value="Protein_kinase_ATP_BS"/>
</dbReference>
<evidence type="ECO:0000256" key="7">
    <source>
        <dbReference type="SAM" id="Phobius"/>
    </source>
</evidence>
<feature type="binding site" evidence="5">
    <location>
        <position position="76"/>
    </location>
    <ligand>
        <name>ATP</name>
        <dbReference type="ChEBI" id="CHEBI:30616"/>
    </ligand>
</feature>
<gene>
    <name evidence="9" type="ORF">EDC14_103914</name>
</gene>
<dbReference type="EMBL" id="SLUN01000039">
    <property type="protein sequence ID" value="TCL59235.1"/>
    <property type="molecule type" value="Genomic_DNA"/>
</dbReference>
<dbReference type="GO" id="GO:0005524">
    <property type="term" value="F:ATP binding"/>
    <property type="evidence" value="ECO:0007669"/>
    <property type="project" value="UniProtKB-UniRule"/>
</dbReference>
<feature type="transmembrane region" description="Helical" evidence="7">
    <location>
        <begin position="368"/>
        <end position="386"/>
    </location>
</feature>
<evidence type="ECO:0000256" key="3">
    <source>
        <dbReference type="ARBA" id="ARBA00022777"/>
    </source>
</evidence>
<name>A0A4R1R1M4_HYDET</name>
<protein>
    <submittedName>
        <fullName evidence="9">Parallel beta-helix repeat protein</fullName>
    </submittedName>
</protein>
<dbReference type="InterPro" id="IPR059226">
    <property type="entry name" value="Choice_anch_Q_dom"/>
</dbReference>
<dbReference type="PROSITE" id="PS00109">
    <property type="entry name" value="PROTEIN_KINASE_TYR"/>
    <property type="match status" value="1"/>
</dbReference>
<evidence type="ECO:0000256" key="6">
    <source>
        <dbReference type="SAM" id="MobiDB-lite"/>
    </source>
</evidence>
<dbReference type="Gene3D" id="1.10.510.10">
    <property type="entry name" value="Transferase(Phosphotransferase) domain 1"/>
    <property type="match status" value="1"/>
</dbReference>
<evidence type="ECO:0000256" key="4">
    <source>
        <dbReference type="ARBA" id="ARBA00022840"/>
    </source>
</evidence>
<dbReference type="GO" id="GO:0004674">
    <property type="term" value="F:protein serine/threonine kinase activity"/>
    <property type="evidence" value="ECO:0007669"/>
    <property type="project" value="TreeGrafter"/>
</dbReference>
<dbReference type="Pfam" id="PF13229">
    <property type="entry name" value="Beta_helix"/>
    <property type="match status" value="2"/>
</dbReference>
<evidence type="ECO:0000256" key="2">
    <source>
        <dbReference type="ARBA" id="ARBA00022741"/>
    </source>
</evidence>
<dbReference type="PANTHER" id="PTHR43289">
    <property type="entry name" value="MITOGEN-ACTIVATED PROTEIN KINASE KINASE KINASE 20-RELATED"/>
    <property type="match status" value="1"/>
</dbReference>
<keyword evidence="3" id="KW-0418">Kinase</keyword>
<dbReference type="PROSITE" id="PS50011">
    <property type="entry name" value="PROTEIN_KINASE_DOM"/>
    <property type="match status" value="1"/>
</dbReference>
<reference evidence="9 10" key="1">
    <citation type="submission" date="2019-03" db="EMBL/GenBank/DDBJ databases">
        <title>Genomic Encyclopedia of Type Strains, Phase IV (KMG-IV): sequencing the most valuable type-strain genomes for metagenomic binning, comparative biology and taxonomic classification.</title>
        <authorList>
            <person name="Goeker M."/>
        </authorList>
    </citation>
    <scope>NUCLEOTIDE SEQUENCE [LARGE SCALE GENOMIC DNA]</scope>
    <source>
        <strain evidence="9 10">LX-B</strain>
    </source>
</reference>
<dbReference type="PANTHER" id="PTHR43289:SF34">
    <property type="entry name" value="SERINE_THREONINE-PROTEIN KINASE YBDM-RELATED"/>
    <property type="match status" value="1"/>
</dbReference>
<dbReference type="Gene3D" id="2.160.20.10">
    <property type="entry name" value="Single-stranded right-handed beta-helix, Pectin lyase-like"/>
    <property type="match status" value="2"/>
</dbReference>
<dbReference type="SUPFAM" id="SSF56112">
    <property type="entry name" value="Protein kinase-like (PK-like)"/>
    <property type="match status" value="1"/>
</dbReference>
<evidence type="ECO:0000313" key="9">
    <source>
        <dbReference type="EMBL" id="TCL59235.1"/>
    </source>
</evidence>
<dbReference type="NCBIfam" id="TIGR03804">
    <property type="entry name" value="para_beta_helix"/>
    <property type="match status" value="1"/>
</dbReference>
<dbReference type="Pfam" id="PF00069">
    <property type="entry name" value="Pkinase"/>
    <property type="match status" value="1"/>
</dbReference>
<dbReference type="SUPFAM" id="SSF51126">
    <property type="entry name" value="Pectin lyase-like"/>
    <property type="match status" value="2"/>
</dbReference>
<comment type="caution">
    <text evidence="9">The sequence shown here is derived from an EMBL/GenBank/DDBJ whole genome shotgun (WGS) entry which is preliminary data.</text>
</comment>
<dbReference type="Gene3D" id="3.30.200.20">
    <property type="entry name" value="Phosphorylase Kinase, domain 1"/>
    <property type="match status" value="1"/>
</dbReference>
<dbReference type="PROSITE" id="PS00107">
    <property type="entry name" value="PROTEIN_KINASE_ATP"/>
    <property type="match status" value="1"/>
</dbReference>
<dbReference type="InterPro" id="IPR008266">
    <property type="entry name" value="Tyr_kinase_AS"/>
</dbReference>
<dbReference type="Proteomes" id="UP000295008">
    <property type="component" value="Unassembled WGS sequence"/>
</dbReference>
<evidence type="ECO:0000259" key="8">
    <source>
        <dbReference type="PROSITE" id="PS50011"/>
    </source>
</evidence>
<dbReference type="InterPro" id="IPR012334">
    <property type="entry name" value="Pectin_lyas_fold"/>
</dbReference>
<dbReference type="InterPro" id="IPR011050">
    <property type="entry name" value="Pectin_lyase_fold/virulence"/>
</dbReference>
<dbReference type="InterPro" id="IPR000719">
    <property type="entry name" value="Prot_kinase_dom"/>
</dbReference>
<keyword evidence="2 5" id="KW-0547">Nucleotide-binding</keyword>
<keyword evidence="10" id="KW-1185">Reference proteome</keyword>
<keyword evidence="7" id="KW-1133">Transmembrane helix</keyword>
<dbReference type="InterPro" id="IPR006626">
    <property type="entry name" value="PbH1"/>
</dbReference>
<dbReference type="RefSeq" id="WP_165908232.1">
    <property type="nucleotide sequence ID" value="NZ_SLUN01000039.1"/>
</dbReference>
<dbReference type="InterPro" id="IPR011009">
    <property type="entry name" value="Kinase-like_dom_sf"/>
</dbReference>
<feature type="region of interest" description="Disordered" evidence="6">
    <location>
        <begin position="397"/>
        <end position="447"/>
    </location>
</feature>
<dbReference type="CDD" id="cd14014">
    <property type="entry name" value="STKc_PknB_like"/>
    <property type="match status" value="1"/>
</dbReference>
<sequence length="1056" mass="111947">MNADRFCLGCMTENSGTDVCPHCGWKKTAVPESALFLRPGTVLKGRYLIGRVLGYGGFGITYLAYDLDLHMKLAIKEYLPHHLVTRTLESATVSVYSGAARDCFAAGLQKFITEARMLAKFNAHPCIVSVYGFFKQNGTAYMVMEYVEGITFHEYLDRAGGRIAYDDAAAIMLPVIDALQEVHAAGILHRDISPDNIYMTKYNQIKLLDFGAARYAVGERSKTVSVLLKPGYAPLEQYQTHGDQGPWTDVYGVAATLYRAVSGVAPVEALARVETDPLRRPSELGAAIPPEKEAIVIRALSVKAKERYQTMKDFRVALWGVEAAAGVDTAGAVQPKPEQHRIFLPWSRANEGLTAEKSRPAQWKRHRGLLAASGLFLLLAIIGMLFNPPFKPMIQPDKAVQSQPPAFTAAKPSPPVPLPEGLGTAPPATSEPVETTPPAQTILPSPPQAASTRSLMIYVRLAGNDANPGTSWRLAKRTVGAALGIASPGDAIWVAAGTYTENIEIDKGIKLFGGFAGKENGLEQRNSAVHPTILDGNQRDSVMKVMPGVTDVRIDGFIIQNGKAENGGGISCMSGSETKISHSLIRNNTAGRGGGINAKNKAILTLEKCIVTDNTSDGNGGGILCFGDSQATFAGNTIRNNTSDRGGGIYLDVNSKASVTQTIIDHNTARVHGGGIWCGNLSSLTVTDTTLSDNRARSNGGGIYLYRSGERFTGNIIRNNAAECGGGIFLGTGSDATMEKNIIERNTASLEGGGIYSKLTRLSAADNTISGNQAVLGGGGIHINQGSSEIIRNVIHHNRAGGNDPSENFGGGIECRSAKSLYLAENRINDNQVDSAGTGYAAGGGIFIDATESATITNCQFYNNQAVSRGSAWPHGGAIAVSGKITRARIYNCVVAGNSAENSSNPQVSGNGGGIVCKSAATLEVINSTLVKNRATFGGGLDMAGDSGRLSVVNTIVAHNSSGFNVHEKASNLVTAHHNCYFSNVQYDFANLASGTGDRSADPKLIDYPNANYRLDNGSPCIDAGDDGVVGKDWTDASGSPRLLRAHVDIGAFERN</sequence>
<evidence type="ECO:0000313" key="10">
    <source>
        <dbReference type="Proteomes" id="UP000295008"/>
    </source>
</evidence>
<dbReference type="InterPro" id="IPR039448">
    <property type="entry name" value="Beta_helix"/>
</dbReference>
<dbReference type="SMART" id="SM00710">
    <property type="entry name" value="PbH1"/>
    <property type="match status" value="13"/>
</dbReference>
<dbReference type="InterPro" id="IPR022441">
    <property type="entry name" value="Para_beta_helix_rpt-2"/>
</dbReference>
<dbReference type="AlphaFoldDB" id="A0A4R1R1M4"/>